<evidence type="ECO:0008006" key="3">
    <source>
        <dbReference type="Google" id="ProtNLM"/>
    </source>
</evidence>
<gene>
    <name evidence="1" type="ORF">ACHAWU_009336</name>
</gene>
<reference evidence="1 2" key="1">
    <citation type="submission" date="2024-10" db="EMBL/GenBank/DDBJ databases">
        <title>Updated reference genomes for cyclostephanoid diatoms.</title>
        <authorList>
            <person name="Roberts W.R."/>
            <person name="Alverson A.J."/>
        </authorList>
    </citation>
    <scope>NUCLEOTIDE SEQUENCE [LARGE SCALE GENOMIC DNA]</scope>
    <source>
        <strain evidence="1 2">AJA232-27</strain>
    </source>
</reference>
<evidence type="ECO:0000313" key="1">
    <source>
        <dbReference type="EMBL" id="KAL3770497.1"/>
    </source>
</evidence>
<organism evidence="1 2">
    <name type="scientific">Discostella pseudostelligera</name>
    <dbReference type="NCBI Taxonomy" id="259834"/>
    <lineage>
        <taxon>Eukaryota</taxon>
        <taxon>Sar</taxon>
        <taxon>Stramenopiles</taxon>
        <taxon>Ochrophyta</taxon>
        <taxon>Bacillariophyta</taxon>
        <taxon>Coscinodiscophyceae</taxon>
        <taxon>Thalassiosirophycidae</taxon>
        <taxon>Stephanodiscales</taxon>
        <taxon>Stephanodiscaceae</taxon>
        <taxon>Discostella</taxon>
    </lineage>
</organism>
<dbReference type="EMBL" id="JALLBG020000040">
    <property type="protein sequence ID" value="KAL3770497.1"/>
    <property type="molecule type" value="Genomic_DNA"/>
</dbReference>
<dbReference type="AlphaFoldDB" id="A0ABD3N7G8"/>
<name>A0ABD3N7G8_9STRA</name>
<protein>
    <recommendedName>
        <fullName evidence="3">Proteasome assembly chaperone 3</fullName>
    </recommendedName>
</protein>
<proteinExistence type="predicted"/>
<sequence length="151" mass="16343">MAAEDLASTLAREVVAYTKLRDRPSKLALVVASASADRKFTVTAPIVNGRQLLRVTGPGATDIADYDHNNFEGVATIIESGLHSYTILHLCAISNSGDLARHPITSWASLHKMKTDQERLEKMVLKILKTLFTIDAPVSTPEVVVTGETEG</sequence>
<keyword evidence="2" id="KW-1185">Reference proteome</keyword>
<dbReference type="Proteomes" id="UP001530293">
    <property type="component" value="Unassembled WGS sequence"/>
</dbReference>
<comment type="caution">
    <text evidence="1">The sequence shown here is derived from an EMBL/GenBank/DDBJ whole genome shotgun (WGS) entry which is preliminary data.</text>
</comment>
<evidence type="ECO:0000313" key="2">
    <source>
        <dbReference type="Proteomes" id="UP001530293"/>
    </source>
</evidence>
<accession>A0ABD3N7G8</accession>